<dbReference type="EMBL" id="CAJOBA010060441">
    <property type="protein sequence ID" value="CAF4323868.1"/>
    <property type="molecule type" value="Genomic_DNA"/>
</dbReference>
<evidence type="ECO:0000313" key="1">
    <source>
        <dbReference type="EMBL" id="CAF1536110.1"/>
    </source>
</evidence>
<dbReference type="Proteomes" id="UP000677228">
    <property type="component" value="Unassembled WGS sequence"/>
</dbReference>
<evidence type="ECO:0000313" key="3">
    <source>
        <dbReference type="Proteomes" id="UP000677228"/>
    </source>
</evidence>
<comment type="caution">
    <text evidence="1">The sequence shown here is derived from an EMBL/GenBank/DDBJ whole genome shotgun (WGS) entry which is preliminary data.</text>
</comment>
<accession>A0A8S2FQS1</accession>
<dbReference type="EMBL" id="CAJNOK010038146">
    <property type="protein sequence ID" value="CAF1536110.1"/>
    <property type="molecule type" value="Genomic_DNA"/>
</dbReference>
<name>A0A8S2FQS1_9BILA</name>
<dbReference type="Proteomes" id="UP000682733">
    <property type="component" value="Unassembled WGS sequence"/>
</dbReference>
<organism evidence="1 3">
    <name type="scientific">Didymodactylos carnosus</name>
    <dbReference type="NCBI Taxonomy" id="1234261"/>
    <lineage>
        <taxon>Eukaryota</taxon>
        <taxon>Metazoa</taxon>
        <taxon>Spiralia</taxon>
        <taxon>Gnathifera</taxon>
        <taxon>Rotifera</taxon>
        <taxon>Eurotatoria</taxon>
        <taxon>Bdelloidea</taxon>
        <taxon>Philodinida</taxon>
        <taxon>Philodinidae</taxon>
        <taxon>Didymodactylos</taxon>
    </lineage>
</organism>
<reference evidence="1" key="1">
    <citation type="submission" date="2021-02" db="EMBL/GenBank/DDBJ databases">
        <authorList>
            <person name="Nowell W R."/>
        </authorList>
    </citation>
    <scope>NUCLEOTIDE SEQUENCE</scope>
</reference>
<sequence>VKRVLAKPTKAPKNVPRTAVPKEVRIRHTCRDDKTDSKSVLSTIVVSDDQTKAVTSSAVKATLSSTIKAK</sequence>
<proteinExistence type="predicted"/>
<gene>
    <name evidence="1" type="ORF">OVA965_LOCUS38518</name>
    <name evidence="2" type="ORF">TMI583_LOCUS39717</name>
</gene>
<dbReference type="AlphaFoldDB" id="A0A8S2FQS1"/>
<evidence type="ECO:0000313" key="2">
    <source>
        <dbReference type="EMBL" id="CAF4323868.1"/>
    </source>
</evidence>
<protein>
    <submittedName>
        <fullName evidence="1">Uncharacterized protein</fullName>
    </submittedName>
</protein>
<feature type="non-terminal residue" evidence="1">
    <location>
        <position position="70"/>
    </location>
</feature>
<feature type="non-terminal residue" evidence="1">
    <location>
        <position position="1"/>
    </location>
</feature>